<gene>
    <name evidence="7" type="ORF">MOV92_00725</name>
</gene>
<keyword evidence="3 6" id="KW-1133">Transmembrane helix</keyword>
<feature type="region of interest" description="Disordered" evidence="5">
    <location>
        <begin position="283"/>
        <end position="350"/>
    </location>
</feature>
<evidence type="ECO:0000256" key="3">
    <source>
        <dbReference type="ARBA" id="ARBA00022989"/>
    </source>
</evidence>
<evidence type="ECO:0000313" key="8">
    <source>
        <dbReference type="Proteomes" id="UP000829194"/>
    </source>
</evidence>
<feature type="transmembrane region" description="Helical" evidence="6">
    <location>
        <begin position="191"/>
        <end position="210"/>
    </location>
</feature>
<feature type="compositionally biased region" description="Polar residues" evidence="5">
    <location>
        <begin position="299"/>
        <end position="312"/>
    </location>
</feature>
<feature type="compositionally biased region" description="Low complexity" evidence="5">
    <location>
        <begin position="313"/>
        <end position="322"/>
    </location>
</feature>
<feature type="transmembrane region" description="Helical" evidence="6">
    <location>
        <begin position="20"/>
        <end position="39"/>
    </location>
</feature>
<dbReference type="Pfam" id="PF04610">
    <property type="entry name" value="TrbL"/>
    <property type="match status" value="1"/>
</dbReference>
<sequence>MTRQIDDIGFAMMERTMSWAASIAGTLVVLWIMIMGYRMVTGQSNGTLRNLLVGSLRNVLIITAATTMSFGGTNLYQLFTQDMDRAVHGLFSGHENQSTADAIDKNLGYLQVALTAIDGVQVSKDDPTLQDQKTRALVFAGFGLAGPAMVAGVLYLTFKCTMAFSMALGPIFILCLMFDQTKGHFVKWLNYTIGTIFSMGCLSVMSGVILELVARIAAGLWVAKLASIVGIEVEGISSQALQQGGIGLLATALLITVPQSLANFFQGQLGSFMHFSAFSGGAGGGGGSPGPQGQPPGSYSSLVRNDSQQSDKSYASAEAASATYNHSNRITGTPPVHEQRIKSADEVTRD</sequence>
<dbReference type="EMBL" id="CP093547">
    <property type="protein sequence ID" value="UNP29845.1"/>
    <property type="molecule type" value="Genomic_DNA"/>
</dbReference>
<name>A0ABY3XCM1_9GAMM</name>
<feature type="transmembrane region" description="Helical" evidence="6">
    <location>
        <begin position="59"/>
        <end position="79"/>
    </location>
</feature>
<dbReference type="RefSeq" id="WP_057941159.1">
    <property type="nucleotide sequence ID" value="NZ_CP011131.1"/>
</dbReference>
<evidence type="ECO:0000256" key="6">
    <source>
        <dbReference type="SAM" id="Phobius"/>
    </source>
</evidence>
<feature type="transmembrane region" description="Helical" evidence="6">
    <location>
        <begin position="136"/>
        <end position="156"/>
    </location>
</feature>
<dbReference type="InterPro" id="IPR007688">
    <property type="entry name" value="Conjugal_tfr_TrbL/VirB6"/>
</dbReference>
<keyword evidence="4 6" id="KW-0472">Membrane</keyword>
<proteinExistence type="predicted"/>
<protein>
    <submittedName>
        <fullName evidence="7">Type IV secretion system protein</fullName>
    </submittedName>
</protein>
<keyword evidence="8" id="KW-1185">Reference proteome</keyword>
<dbReference type="Proteomes" id="UP000829194">
    <property type="component" value="Chromosome"/>
</dbReference>
<evidence type="ECO:0000256" key="4">
    <source>
        <dbReference type="ARBA" id="ARBA00023136"/>
    </source>
</evidence>
<reference evidence="7 8" key="1">
    <citation type="submission" date="2022-03" db="EMBL/GenBank/DDBJ databases">
        <title>Complete genome sequence of Lysobacter capsici VKM B-2533 and Lysobacter gummosus 10.1.1, promising sources of lytic agents.</title>
        <authorList>
            <person name="Tarlachkov S.V."/>
            <person name="Kudryakova I.V."/>
            <person name="Afoshin A.S."/>
            <person name="Leontyevskaya E.A."/>
            <person name="Leontyevskaya N.V."/>
        </authorList>
    </citation>
    <scope>NUCLEOTIDE SEQUENCE [LARGE SCALE GENOMIC DNA]</scope>
    <source>
        <strain evidence="7 8">10.1.1</strain>
    </source>
</reference>
<evidence type="ECO:0000256" key="1">
    <source>
        <dbReference type="ARBA" id="ARBA00004141"/>
    </source>
</evidence>
<feature type="compositionally biased region" description="Basic and acidic residues" evidence="5">
    <location>
        <begin position="337"/>
        <end position="350"/>
    </location>
</feature>
<evidence type="ECO:0000313" key="7">
    <source>
        <dbReference type="EMBL" id="UNP29845.1"/>
    </source>
</evidence>
<keyword evidence="2 6" id="KW-0812">Transmembrane</keyword>
<organism evidence="7 8">
    <name type="scientific">Lysobacter gummosus</name>
    <dbReference type="NCBI Taxonomy" id="262324"/>
    <lineage>
        <taxon>Bacteria</taxon>
        <taxon>Pseudomonadati</taxon>
        <taxon>Pseudomonadota</taxon>
        <taxon>Gammaproteobacteria</taxon>
        <taxon>Lysobacterales</taxon>
        <taxon>Lysobacteraceae</taxon>
        <taxon>Lysobacter</taxon>
    </lineage>
</organism>
<evidence type="ECO:0000256" key="2">
    <source>
        <dbReference type="ARBA" id="ARBA00022692"/>
    </source>
</evidence>
<evidence type="ECO:0000256" key="5">
    <source>
        <dbReference type="SAM" id="MobiDB-lite"/>
    </source>
</evidence>
<accession>A0ABY3XCM1</accession>
<comment type="subcellular location">
    <subcellularLocation>
        <location evidence="1">Membrane</location>
        <topology evidence="1">Multi-pass membrane protein</topology>
    </subcellularLocation>
</comment>